<protein>
    <submittedName>
        <fullName evidence="9">Predicted protein</fullName>
    </submittedName>
</protein>
<comment type="similarity">
    <text evidence="2">Belongs to the complex I NDUFA5 subunit family.</text>
</comment>
<evidence type="ECO:0000256" key="2">
    <source>
        <dbReference type="ARBA" id="ARBA00010261"/>
    </source>
</evidence>
<evidence type="ECO:0000256" key="4">
    <source>
        <dbReference type="ARBA" id="ARBA00022660"/>
    </source>
</evidence>
<dbReference type="GeneID" id="9689411"/>
<dbReference type="PANTHER" id="PTHR12653">
    <property type="entry name" value="NADH-UBIQUINONE OXIDOREDUCTASE 13 KD-B SUBUNIT"/>
    <property type="match status" value="1"/>
</dbReference>
<evidence type="ECO:0000256" key="7">
    <source>
        <dbReference type="ARBA" id="ARBA00023128"/>
    </source>
</evidence>
<name>C1N7U2_MICPC</name>
<proteinExistence type="inferred from homology"/>
<sequence>MSHFFIRQSRALLGAVKQTTGIVGLEPIADGRGALGAIVARVLTEVKTQIPEEAGYRKVVESVYRHRQKIIEEVEDPAQIEARIGCGQIEELVAQAKDELRLIPKMAETKPWEFDHAIKSIAPQGKTLDE</sequence>
<evidence type="ECO:0000256" key="1">
    <source>
        <dbReference type="ARBA" id="ARBA00004443"/>
    </source>
</evidence>
<dbReference type="GO" id="GO:0022904">
    <property type="term" value="P:respiratory electron transport chain"/>
    <property type="evidence" value="ECO:0007669"/>
    <property type="project" value="InterPro"/>
</dbReference>
<accession>C1N7U2</accession>
<evidence type="ECO:0000313" key="10">
    <source>
        <dbReference type="Proteomes" id="UP000001876"/>
    </source>
</evidence>
<dbReference type="OrthoDB" id="286811at2759"/>
<gene>
    <name evidence="9" type="ORF">MICPUCDRAFT_30126</name>
</gene>
<dbReference type="OMA" id="ENQWKWP"/>
<dbReference type="Proteomes" id="UP000001876">
    <property type="component" value="Unassembled WGS sequence"/>
</dbReference>
<organism evidence="10">
    <name type="scientific">Micromonas pusilla (strain CCMP1545)</name>
    <name type="common">Picoplanktonic green alga</name>
    <dbReference type="NCBI Taxonomy" id="564608"/>
    <lineage>
        <taxon>Eukaryota</taxon>
        <taxon>Viridiplantae</taxon>
        <taxon>Chlorophyta</taxon>
        <taxon>Mamiellophyceae</taxon>
        <taxon>Mamiellales</taxon>
        <taxon>Mamiellaceae</taxon>
        <taxon>Micromonas</taxon>
    </lineage>
</organism>
<keyword evidence="8" id="KW-0472">Membrane</keyword>
<dbReference type="PANTHER" id="PTHR12653:SF0">
    <property type="entry name" value="NADH DEHYDROGENASE [UBIQUINONE] 1 ALPHA SUBCOMPLEX SUBUNIT 5"/>
    <property type="match status" value="1"/>
</dbReference>
<evidence type="ECO:0000313" key="9">
    <source>
        <dbReference type="EMBL" id="EEH51772.1"/>
    </source>
</evidence>
<evidence type="ECO:0000256" key="8">
    <source>
        <dbReference type="ARBA" id="ARBA00023136"/>
    </source>
</evidence>
<evidence type="ECO:0000256" key="6">
    <source>
        <dbReference type="ARBA" id="ARBA00022982"/>
    </source>
</evidence>
<keyword evidence="6" id="KW-0249">Electron transport</keyword>
<dbReference type="EMBL" id="GG663750">
    <property type="protein sequence ID" value="EEH51772.1"/>
    <property type="molecule type" value="Genomic_DNA"/>
</dbReference>
<dbReference type="GO" id="GO:0005743">
    <property type="term" value="C:mitochondrial inner membrane"/>
    <property type="evidence" value="ECO:0007669"/>
    <property type="project" value="UniProtKB-SubCell"/>
</dbReference>
<dbReference type="STRING" id="564608.C1N7U2"/>
<evidence type="ECO:0000256" key="3">
    <source>
        <dbReference type="ARBA" id="ARBA00022448"/>
    </source>
</evidence>
<dbReference type="AlphaFoldDB" id="C1N7U2"/>
<dbReference type="KEGG" id="mpp:MICPUCDRAFT_30126"/>
<keyword evidence="5" id="KW-0999">Mitochondrion inner membrane</keyword>
<keyword evidence="4" id="KW-0679">Respiratory chain</keyword>
<evidence type="ECO:0000256" key="5">
    <source>
        <dbReference type="ARBA" id="ARBA00022792"/>
    </source>
</evidence>
<dbReference type="eggNOG" id="KOG3365">
    <property type="taxonomic scope" value="Eukaryota"/>
</dbReference>
<comment type="subcellular location">
    <subcellularLocation>
        <location evidence="1">Mitochondrion inner membrane</location>
        <topology evidence="1">Peripheral membrane protein</topology>
        <orientation evidence="1">Matrix side</orientation>
    </subcellularLocation>
</comment>
<keyword evidence="10" id="KW-1185">Reference proteome</keyword>
<dbReference type="RefSeq" id="XP_003064150.1">
    <property type="nucleotide sequence ID" value="XM_003064104.1"/>
</dbReference>
<keyword evidence="3" id="KW-0813">Transport</keyword>
<keyword evidence="7" id="KW-0496">Mitochondrion</keyword>
<reference evidence="9 10" key="1">
    <citation type="journal article" date="2009" name="Science">
        <title>Green evolution and dynamic adaptations revealed by genomes of the marine picoeukaryotes Micromonas.</title>
        <authorList>
            <person name="Worden A.Z."/>
            <person name="Lee J.H."/>
            <person name="Mock T."/>
            <person name="Rouze P."/>
            <person name="Simmons M.P."/>
            <person name="Aerts A.L."/>
            <person name="Allen A.E."/>
            <person name="Cuvelier M.L."/>
            <person name="Derelle E."/>
            <person name="Everett M.V."/>
            <person name="Foulon E."/>
            <person name="Grimwood J."/>
            <person name="Gundlach H."/>
            <person name="Henrissat B."/>
            <person name="Napoli C."/>
            <person name="McDonald S.M."/>
            <person name="Parker M.S."/>
            <person name="Rombauts S."/>
            <person name="Salamov A."/>
            <person name="Von Dassow P."/>
            <person name="Badger J.H."/>
            <person name="Coutinho P.M."/>
            <person name="Demir E."/>
            <person name="Dubchak I."/>
            <person name="Gentemann C."/>
            <person name="Eikrem W."/>
            <person name="Gready J.E."/>
            <person name="John U."/>
            <person name="Lanier W."/>
            <person name="Lindquist E.A."/>
            <person name="Lucas S."/>
            <person name="Mayer K.F."/>
            <person name="Moreau H."/>
            <person name="Not F."/>
            <person name="Otillar R."/>
            <person name="Panaud O."/>
            <person name="Pangilinan J."/>
            <person name="Paulsen I."/>
            <person name="Piegu B."/>
            <person name="Poliakov A."/>
            <person name="Robbens S."/>
            <person name="Schmutz J."/>
            <person name="Toulza E."/>
            <person name="Wyss T."/>
            <person name="Zelensky A."/>
            <person name="Zhou K."/>
            <person name="Armbrust E.V."/>
            <person name="Bhattacharya D."/>
            <person name="Goodenough U.W."/>
            <person name="Van de Peer Y."/>
            <person name="Grigoriev I.V."/>
        </authorList>
    </citation>
    <scope>NUCLEOTIDE SEQUENCE [LARGE SCALE GENOMIC DNA]</scope>
    <source>
        <strain evidence="9 10">CCMP1545</strain>
    </source>
</reference>
<dbReference type="InterPro" id="IPR006806">
    <property type="entry name" value="NDUFA5"/>
</dbReference>
<dbReference type="Pfam" id="PF04716">
    <property type="entry name" value="ETC_C1_NDUFA5"/>
    <property type="match status" value="1"/>
</dbReference>